<evidence type="ECO:0000256" key="6">
    <source>
        <dbReference type="ARBA" id="ARBA00023242"/>
    </source>
</evidence>
<keyword evidence="6 8" id="KW-0539">Nucleus</keyword>
<dbReference type="PROSITE" id="PS51017">
    <property type="entry name" value="CCT"/>
    <property type="match status" value="1"/>
</dbReference>
<dbReference type="InterPro" id="IPR052453">
    <property type="entry name" value="CONSTANS-like_ZF"/>
</dbReference>
<dbReference type="GO" id="GO:0005634">
    <property type="term" value="C:nucleus"/>
    <property type="evidence" value="ECO:0007669"/>
    <property type="project" value="UniProtKB-SubCell"/>
</dbReference>
<evidence type="ECO:0000256" key="8">
    <source>
        <dbReference type="PROSITE-ProRule" id="PRU00357"/>
    </source>
</evidence>
<sequence>MSDSTNHHNHHSQPAAAIGGKTARACDGCIRRRARWFCAADDAFLCDPCDSHIHSANQLAGRHHRLRLKSSSSTTLSVATPSWHHGFTRKPRTPRSHHKPLVPDLESSVEEEEEGEQLLYRVPVFDPPSAVPPDTETEDFSADMESLLGREFDRGGEFCMEELGLGGAGGGAVAGVAGDPAEKKGKIEEKGEILGIGIEGDLCRENLEIDFGEEIKEEIKVGISKGMGLSLDYEAVKEAWMVTGSSPWMTGERPRMGVEDYWHECLGKFGETGGEFIGSGTGIIQFMDLGREARVTRYREKRRTRLFSKKIRYEVRKLNAEKRPRMKGRFVKRTDVFSS</sequence>
<evidence type="ECO:0000313" key="12">
    <source>
        <dbReference type="EMBL" id="AGI62036.1"/>
    </source>
</evidence>
<dbReference type="EMBL" id="KC836895">
    <property type="protein sequence ID" value="AGI62036.1"/>
    <property type="molecule type" value="mRNA"/>
</dbReference>
<comment type="subcellular location">
    <subcellularLocation>
        <location evidence="1 8">Nucleus</location>
    </subcellularLocation>
</comment>
<evidence type="ECO:0000256" key="7">
    <source>
        <dbReference type="PROSITE-ProRule" id="PRU00024"/>
    </source>
</evidence>
<feature type="domain" description="B box-type" evidence="10">
    <location>
        <begin position="21"/>
        <end position="68"/>
    </location>
</feature>
<dbReference type="GO" id="GO:0008270">
    <property type="term" value="F:zinc ion binding"/>
    <property type="evidence" value="ECO:0007669"/>
    <property type="project" value="UniProtKB-KW"/>
</dbReference>
<evidence type="ECO:0000256" key="1">
    <source>
        <dbReference type="ARBA" id="ARBA00004123"/>
    </source>
</evidence>
<feature type="region of interest" description="Disordered" evidence="9">
    <location>
        <begin position="72"/>
        <end position="109"/>
    </location>
</feature>
<evidence type="ECO:0000256" key="3">
    <source>
        <dbReference type="ARBA" id="ARBA00022723"/>
    </source>
</evidence>
<keyword evidence="4 7" id="KW-0863">Zinc-finger</keyword>
<name>M9QTP9_9ASPA</name>
<dbReference type="GO" id="GO:0006355">
    <property type="term" value="P:regulation of DNA-templated transcription"/>
    <property type="evidence" value="ECO:0007669"/>
    <property type="project" value="TreeGrafter"/>
</dbReference>
<reference evidence="12" key="2">
    <citation type="submission" date="2013-03" db="EMBL/GenBank/DDBJ databases">
        <authorList>
            <person name="Lin C.-S."/>
            <person name="Chan M.-T."/>
            <person name="Shih M.-C."/>
        </authorList>
    </citation>
    <scope>NUCLEOTIDE SEQUENCE</scope>
</reference>
<organism evidence="12">
    <name type="scientific">Erycina pusilla</name>
    <dbReference type="NCBI Taxonomy" id="154679"/>
    <lineage>
        <taxon>Eukaryota</taxon>
        <taxon>Viridiplantae</taxon>
        <taxon>Streptophyta</taxon>
        <taxon>Embryophyta</taxon>
        <taxon>Tracheophyta</taxon>
        <taxon>Spermatophyta</taxon>
        <taxon>Magnoliopsida</taxon>
        <taxon>Liliopsida</taxon>
        <taxon>Asparagales</taxon>
        <taxon>Orchidaceae</taxon>
        <taxon>Epidendroideae</taxon>
        <taxon>Cymbidieae</taxon>
        <taxon>Oncidiinae</taxon>
        <taxon>Erycina</taxon>
    </lineage>
</organism>
<keyword evidence="5" id="KW-0862">Zinc</keyword>
<proteinExistence type="evidence at transcript level"/>
<dbReference type="InterPro" id="IPR049808">
    <property type="entry name" value="CONSTANS-like_Bbox1"/>
</dbReference>
<evidence type="ECO:0000256" key="4">
    <source>
        <dbReference type="ARBA" id="ARBA00022771"/>
    </source>
</evidence>
<dbReference type="PANTHER" id="PTHR31874">
    <property type="entry name" value="CCT MOTIF FAMILY PROTEIN, EXPRESSED"/>
    <property type="match status" value="1"/>
</dbReference>
<protein>
    <submittedName>
        <fullName evidence="12">CONSTANS-like 12</fullName>
    </submittedName>
</protein>
<dbReference type="SMART" id="SM00336">
    <property type="entry name" value="BBOX"/>
    <property type="match status" value="1"/>
</dbReference>
<dbReference type="PROSITE" id="PS50119">
    <property type="entry name" value="ZF_BBOX"/>
    <property type="match status" value="1"/>
</dbReference>
<dbReference type="InterPro" id="IPR010402">
    <property type="entry name" value="CCT_domain"/>
</dbReference>
<dbReference type="PANTHER" id="PTHR31874:SF1">
    <property type="entry name" value="ZINC FINGER PROTEIN CONSTANS-LIKE 6"/>
    <property type="match status" value="1"/>
</dbReference>
<evidence type="ECO:0000256" key="5">
    <source>
        <dbReference type="ARBA" id="ARBA00022833"/>
    </source>
</evidence>
<keyword evidence="3" id="KW-0479">Metal-binding</keyword>
<reference evidence="12" key="1">
    <citation type="journal article" date="2013" name="Planta">
        <title>Global transcriptome analysis and identification of a CONSTANS-like gene family in the orchid Erycina pusilla.</title>
        <authorList>
            <person name="Chou M.L."/>
            <person name="Shih M.C."/>
            <person name="Chan M.T."/>
            <person name="Liao S.Y."/>
            <person name="Hsu C.T."/>
            <person name="Haung Y.T."/>
            <person name="Chen J.J."/>
            <person name="Liao D.C."/>
            <person name="Wu F.H."/>
            <person name="Lin C.S."/>
        </authorList>
    </citation>
    <scope>NUCLEOTIDE SEQUENCE</scope>
</reference>
<dbReference type="InterPro" id="IPR000315">
    <property type="entry name" value="Znf_B-box"/>
</dbReference>
<evidence type="ECO:0000256" key="2">
    <source>
        <dbReference type="ARBA" id="ARBA00010024"/>
    </source>
</evidence>
<comment type="similarity">
    <text evidence="2">Belongs to the CONSTANS family.</text>
</comment>
<evidence type="ECO:0000259" key="11">
    <source>
        <dbReference type="PROSITE" id="PS51017"/>
    </source>
</evidence>
<dbReference type="Pfam" id="PF06203">
    <property type="entry name" value="CCT"/>
    <property type="match status" value="1"/>
</dbReference>
<gene>
    <name evidence="12" type="primary">COL12</name>
</gene>
<feature type="domain" description="CCT" evidence="11">
    <location>
        <begin position="291"/>
        <end position="333"/>
    </location>
</feature>
<evidence type="ECO:0000259" key="10">
    <source>
        <dbReference type="PROSITE" id="PS50119"/>
    </source>
</evidence>
<accession>M9QTP9</accession>
<evidence type="ECO:0000256" key="9">
    <source>
        <dbReference type="SAM" id="MobiDB-lite"/>
    </source>
</evidence>
<dbReference type="CDD" id="cd19821">
    <property type="entry name" value="Bbox1_BBX-like"/>
    <property type="match status" value="1"/>
</dbReference>
<dbReference type="AlphaFoldDB" id="M9QTP9"/>
<feature type="compositionally biased region" description="Basic residues" evidence="9">
    <location>
        <begin position="86"/>
        <end position="100"/>
    </location>
</feature>